<gene>
    <name evidence="1" type="ORF">Pbs1_27380</name>
</gene>
<organism evidence="1">
    <name type="scientific">Tenacibaculum sp. Pbs-1</name>
    <dbReference type="NCBI Taxonomy" id="3238748"/>
    <lineage>
        <taxon>Bacteria</taxon>
        <taxon>Pseudomonadati</taxon>
        <taxon>Bacteroidota</taxon>
        <taxon>Flavobacteriia</taxon>
        <taxon>Flavobacteriales</taxon>
        <taxon>Flavobacteriaceae</taxon>
        <taxon>Tenacibaculum</taxon>
    </lineage>
</organism>
<name>A0AB33L3B4_9FLAO</name>
<dbReference type="EMBL" id="AP035888">
    <property type="protein sequence ID" value="BFP69395.1"/>
    <property type="molecule type" value="Genomic_DNA"/>
</dbReference>
<evidence type="ECO:0000313" key="1">
    <source>
        <dbReference type="EMBL" id="BFP69395.1"/>
    </source>
</evidence>
<accession>A0AB33L3B4</accession>
<proteinExistence type="predicted"/>
<evidence type="ECO:0008006" key="2">
    <source>
        <dbReference type="Google" id="ProtNLM"/>
    </source>
</evidence>
<reference evidence="1" key="1">
    <citation type="submission" date="2024-08" db="EMBL/GenBank/DDBJ databases">
        <title>Whole genome sequence of Tenacibaculum sp. strain pbs-1 associated with black-spot shell disease in Akoya pearl oysters.</title>
        <authorList>
            <person name="Sakatoku A."/>
            <person name="Suzuki T."/>
            <person name="Hatano K."/>
            <person name="Seki M."/>
            <person name="Tanaka D."/>
            <person name="Nakamura S."/>
            <person name="Suzuki N."/>
            <person name="Isshiki T."/>
        </authorList>
    </citation>
    <scope>NUCLEOTIDE SEQUENCE</scope>
    <source>
        <strain evidence="1">Pbs-1</strain>
    </source>
</reference>
<protein>
    <recommendedName>
        <fullName evidence="2">Bacteriocin</fullName>
    </recommendedName>
</protein>
<sequence>MSLNVQGLIKYLNFLIMKKSILNLGKTLNKVEQQQINGGYIYTCKKFCSVSREEQQDQIDRYGCSAFSSCPCYVPC</sequence>
<dbReference type="AlphaFoldDB" id="A0AB33L3B4"/>